<evidence type="ECO:0000256" key="1">
    <source>
        <dbReference type="ARBA" id="ARBA00023002"/>
    </source>
</evidence>
<evidence type="ECO:0000313" key="4">
    <source>
        <dbReference type="Proteomes" id="UP001152607"/>
    </source>
</evidence>
<dbReference type="AlphaFoldDB" id="A0A9W4XPU8"/>
<protein>
    <recommendedName>
        <fullName evidence="2">TauD/TfdA-like domain-containing protein</fullName>
    </recommendedName>
</protein>
<organism evidence="3 4">
    <name type="scientific">Periconia digitata</name>
    <dbReference type="NCBI Taxonomy" id="1303443"/>
    <lineage>
        <taxon>Eukaryota</taxon>
        <taxon>Fungi</taxon>
        <taxon>Dikarya</taxon>
        <taxon>Ascomycota</taxon>
        <taxon>Pezizomycotina</taxon>
        <taxon>Dothideomycetes</taxon>
        <taxon>Pleosporomycetidae</taxon>
        <taxon>Pleosporales</taxon>
        <taxon>Massarineae</taxon>
        <taxon>Periconiaceae</taxon>
        <taxon>Periconia</taxon>
    </lineage>
</organism>
<dbReference type="Pfam" id="PF02668">
    <property type="entry name" value="TauD"/>
    <property type="match status" value="1"/>
</dbReference>
<sequence length="316" mass="35765">MLRSNPFFGHMSLRNCRFRLFSSVLPRGPTRSGTSVTFSTAQRVFPIETIEVPGLLYSRNTNHVAQVSTILGDAGILKLSLLFPDPKSDYLSQLVLGLHNNHNHHLPITHSGLRGAFWDVRPAVSNFQGGTYQARSETMKNFPWHTDCCYEEYPPRYFALHVLQHDRHGGGALSVMSVNKILDHLSPKAINALSRPEFKIMVPQEFMKNPTKRWIFGSILTPHHPNKGISIRFRRDLISAVTTRASQALAELDLLLQDATVQSSSSLRLSAQDLPRGSVIVIDNRKWLHARNQIKDQERHLRRVRWDAVPLGNEGT</sequence>
<accession>A0A9W4XPU8</accession>
<proteinExistence type="predicted"/>
<keyword evidence="4" id="KW-1185">Reference proteome</keyword>
<keyword evidence="1" id="KW-0560">Oxidoreductase</keyword>
<gene>
    <name evidence="3" type="ORF">PDIGIT_LOCUS13038</name>
</gene>
<dbReference type="InterPro" id="IPR003819">
    <property type="entry name" value="TauD/TfdA-like"/>
</dbReference>
<evidence type="ECO:0000259" key="2">
    <source>
        <dbReference type="Pfam" id="PF02668"/>
    </source>
</evidence>
<dbReference type="SUPFAM" id="SSF51197">
    <property type="entry name" value="Clavaminate synthase-like"/>
    <property type="match status" value="1"/>
</dbReference>
<dbReference type="GO" id="GO:0016491">
    <property type="term" value="F:oxidoreductase activity"/>
    <property type="evidence" value="ECO:0007669"/>
    <property type="project" value="UniProtKB-KW"/>
</dbReference>
<comment type="caution">
    <text evidence="3">The sequence shown here is derived from an EMBL/GenBank/DDBJ whole genome shotgun (WGS) entry which is preliminary data.</text>
</comment>
<dbReference type="EMBL" id="CAOQHR010000009">
    <property type="protein sequence ID" value="CAI6339874.1"/>
    <property type="molecule type" value="Genomic_DNA"/>
</dbReference>
<evidence type="ECO:0000313" key="3">
    <source>
        <dbReference type="EMBL" id="CAI6339874.1"/>
    </source>
</evidence>
<dbReference type="Proteomes" id="UP001152607">
    <property type="component" value="Unassembled WGS sequence"/>
</dbReference>
<reference evidence="3" key="1">
    <citation type="submission" date="2023-01" db="EMBL/GenBank/DDBJ databases">
        <authorList>
            <person name="Van Ghelder C."/>
            <person name="Rancurel C."/>
        </authorList>
    </citation>
    <scope>NUCLEOTIDE SEQUENCE</scope>
    <source>
        <strain evidence="3">CNCM I-4278</strain>
    </source>
</reference>
<dbReference type="OrthoDB" id="2960375at2759"/>
<feature type="domain" description="TauD/TfdA-like" evidence="2">
    <location>
        <begin position="129"/>
        <end position="189"/>
    </location>
</feature>
<dbReference type="Gene3D" id="3.60.130.10">
    <property type="entry name" value="Clavaminate synthase-like"/>
    <property type="match status" value="1"/>
</dbReference>
<name>A0A9W4XPU8_9PLEO</name>
<dbReference type="InterPro" id="IPR042098">
    <property type="entry name" value="TauD-like_sf"/>
</dbReference>